<protein>
    <recommendedName>
        <fullName evidence="4">DUF3592 domain-containing protein</fullName>
    </recommendedName>
</protein>
<keyword evidence="1" id="KW-1133">Transmembrane helix</keyword>
<name>A0A1M6KAZ4_9ACTN</name>
<keyword evidence="3" id="KW-1185">Reference proteome</keyword>
<accession>A0A1M6KAZ4</accession>
<evidence type="ECO:0000256" key="1">
    <source>
        <dbReference type="SAM" id="Phobius"/>
    </source>
</evidence>
<reference evidence="2 3" key="1">
    <citation type="submission" date="2016-11" db="EMBL/GenBank/DDBJ databases">
        <authorList>
            <person name="Jaros S."/>
            <person name="Januszkiewicz K."/>
            <person name="Wedrychowicz H."/>
        </authorList>
    </citation>
    <scope>NUCLEOTIDE SEQUENCE [LARGE SCALE GENOMIC DNA]</scope>
    <source>
        <strain evidence="2 3">CGMCC 4.5723</strain>
    </source>
</reference>
<dbReference type="EMBL" id="FQZK01000007">
    <property type="protein sequence ID" value="SHJ56121.1"/>
    <property type="molecule type" value="Genomic_DNA"/>
</dbReference>
<dbReference type="OrthoDB" id="3430041at2"/>
<proteinExistence type="predicted"/>
<dbReference type="RefSeq" id="WP_073379750.1">
    <property type="nucleotide sequence ID" value="NZ_FQZK01000007.1"/>
</dbReference>
<evidence type="ECO:0008006" key="4">
    <source>
        <dbReference type="Google" id="ProtNLM"/>
    </source>
</evidence>
<dbReference type="Proteomes" id="UP000184452">
    <property type="component" value="Unassembled WGS sequence"/>
</dbReference>
<feature type="transmembrane region" description="Helical" evidence="1">
    <location>
        <begin position="109"/>
        <end position="130"/>
    </location>
</feature>
<dbReference type="AlphaFoldDB" id="A0A1M6KAZ4"/>
<evidence type="ECO:0000313" key="2">
    <source>
        <dbReference type="EMBL" id="SHJ56121.1"/>
    </source>
</evidence>
<sequence length="138" mass="15275">MASLYPLLPLLSGLVILAVVARDTRLELRLIRHGVRAKGRVIGYNETSTASRMIVQFRTEDGREVHAEHENTGWTASRAGEIVTVSYDPDSPELARIVSAPWLSHWVRGMFATLGAILLAAGVLLGYLAWDFDLDMRS</sequence>
<gene>
    <name evidence="2" type="ORF">SAMN05421803_107107</name>
</gene>
<keyword evidence="1" id="KW-0812">Transmembrane</keyword>
<keyword evidence="1" id="KW-0472">Membrane</keyword>
<evidence type="ECO:0000313" key="3">
    <source>
        <dbReference type="Proteomes" id="UP000184452"/>
    </source>
</evidence>
<organism evidence="2 3">
    <name type="scientific">Nocardiopsis flavescens</name>
    <dbReference type="NCBI Taxonomy" id="758803"/>
    <lineage>
        <taxon>Bacteria</taxon>
        <taxon>Bacillati</taxon>
        <taxon>Actinomycetota</taxon>
        <taxon>Actinomycetes</taxon>
        <taxon>Streptosporangiales</taxon>
        <taxon>Nocardiopsidaceae</taxon>
        <taxon>Nocardiopsis</taxon>
    </lineage>
</organism>